<dbReference type="SUPFAM" id="SSF54909">
    <property type="entry name" value="Dimeric alpha+beta barrel"/>
    <property type="match status" value="1"/>
</dbReference>
<keyword evidence="4" id="KW-1185">Reference proteome</keyword>
<dbReference type="EMBL" id="BAABCW010000001">
    <property type="protein sequence ID" value="GAA4107129.1"/>
    <property type="molecule type" value="Genomic_DNA"/>
</dbReference>
<evidence type="ECO:0000259" key="2">
    <source>
        <dbReference type="Pfam" id="PF03795"/>
    </source>
</evidence>
<reference evidence="4" key="1">
    <citation type="journal article" date="2019" name="Int. J. Syst. Evol. Microbiol.">
        <title>The Global Catalogue of Microorganisms (GCM) 10K type strain sequencing project: providing services to taxonomists for standard genome sequencing and annotation.</title>
        <authorList>
            <consortium name="The Broad Institute Genomics Platform"/>
            <consortium name="The Broad Institute Genome Sequencing Center for Infectious Disease"/>
            <person name="Wu L."/>
            <person name="Ma J."/>
        </authorList>
    </citation>
    <scope>NUCLEOTIDE SEQUENCE [LARGE SCALE GENOMIC DNA]</scope>
    <source>
        <strain evidence="4">JCM 17106</strain>
    </source>
</reference>
<dbReference type="Gene3D" id="3.30.70.1060">
    <property type="entry name" value="Dimeric alpha+beta barrel"/>
    <property type="match status" value="1"/>
</dbReference>
<feature type="domain" description="YCII-related" evidence="2">
    <location>
        <begin position="18"/>
        <end position="109"/>
    </location>
</feature>
<sequence length="115" mass="12696">MKEFMFIIRGGDEYGATLSPEELQAHMKQWEEWMGSLAQKGKLVGGQPLISTGTTIVGKEKKVIDRPFAEGKELVGGYIIAKADSIEEATEIAKGCPSFEWDCSVEVREINLMGK</sequence>
<organism evidence="3 4">
    <name type="scientific">Aquimarina addita</name>
    <dbReference type="NCBI Taxonomy" id="870485"/>
    <lineage>
        <taxon>Bacteria</taxon>
        <taxon>Pseudomonadati</taxon>
        <taxon>Bacteroidota</taxon>
        <taxon>Flavobacteriia</taxon>
        <taxon>Flavobacteriales</taxon>
        <taxon>Flavobacteriaceae</taxon>
        <taxon>Aquimarina</taxon>
    </lineage>
</organism>
<comment type="similarity">
    <text evidence="1">Belongs to the YciI family.</text>
</comment>
<evidence type="ECO:0000313" key="3">
    <source>
        <dbReference type="EMBL" id="GAA4107129.1"/>
    </source>
</evidence>
<dbReference type="PANTHER" id="PTHR35174">
    <property type="entry name" value="BLL7171 PROTEIN-RELATED"/>
    <property type="match status" value="1"/>
</dbReference>
<protein>
    <submittedName>
        <fullName evidence="3">YciI family protein</fullName>
    </submittedName>
</protein>
<dbReference type="InterPro" id="IPR011008">
    <property type="entry name" value="Dimeric_a/b-barrel"/>
</dbReference>
<dbReference type="Pfam" id="PF03795">
    <property type="entry name" value="YCII"/>
    <property type="match status" value="1"/>
</dbReference>
<gene>
    <name evidence="3" type="ORF">GCM10022393_02150</name>
</gene>
<comment type="caution">
    <text evidence="3">The sequence shown here is derived from an EMBL/GenBank/DDBJ whole genome shotgun (WGS) entry which is preliminary data.</text>
</comment>
<dbReference type="RefSeq" id="WP_344923979.1">
    <property type="nucleotide sequence ID" value="NZ_BAABCW010000001.1"/>
</dbReference>
<evidence type="ECO:0000256" key="1">
    <source>
        <dbReference type="ARBA" id="ARBA00007689"/>
    </source>
</evidence>
<evidence type="ECO:0000313" key="4">
    <source>
        <dbReference type="Proteomes" id="UP001500459"/>
    </source>
</evidence>
<name>A0ABP7X892_9FLAO</name>
<dbReference type="Proteomes" id="UP001500459">
    <property type="component" value="Unassembled WGS sequence"/>
</dbReference>
<proteinExistence type="inferred from homology"/>
<accession>A0ABP7X892</accession>
<dbReference type="InterPro" id="IPR005545">
    <property type="entry name" value="YCII"/>
</dbReference>